<reference evidence="1 2" key="1">
    <citation type="journal article" date="2021" name="Sci. Rep.">
        <title>Genome sequencing of the multicellular alga Astrephomene provides insights into convergent evolution of germ-soma differentiation.</title>
        <authorList>
            <person name="Yamashita S."/>
            <person name="Yamamoto K."/>
            <person name="Matsuzaki R."/>
            <person name="Suzuki S."/>
            <person name="Yamaguchi H."/>
            <person name="Hirooka S."/>
            <person name="Minakuchi Y."/>
            <person name="Miyagishima S."/>
            <person name="Kawachi M."/>
            <person name="Toyoda A."/>
            <person name="Nozaki H."/>
        </authorList>
    </citation>
    <scope>NUCLEOTIDE SEQUENCE [LARGE SCALE GENOMIC DNA]</scope>
    <source>
        <strain evidence="1 2">NIES-4017</strain>
    </source>
</reference>
<organism evidence="1 2">
    <name type="scientific">Astrephomene gubernaculifera</name>
    <dbReference type="NCBI Taxonomy" id="47775"/>
    <lineage>
        <taxon>Eukaryota</taxon>
        <taxon>Viridiplantae</taxon>
        <taxon>Chlorophyta</taxon>
        <taxon>core chlorophytes</taxon>
        <taxon>Chlorophyceae</taxon>
        <taxon>CS clade</taxon>
        <taxon>Chlamydomonadales</taxon>
        <taxon>Astrephomenaceae</taxon>
        <taxon>Astrephomene</taxon>
    </lineage>
</organism>
<name>A0AAD3HNJ9_9CHLO</name>
<feature type="non-terminal residue" evidence="1">
    <location>
        <position position="121"/>
    </location>
</feature>
<comment type="caution">
    <text evidence="1">The sequence shown here is derived from an EMBL/GenBank/DDBJ whole genome shotgun (WGS) entry which is preliminary data.</text>
</comment>
<protein>
    <submittedName>
        <fullName evidence="1">Uncharacterized protein</fullName>
    </submittedName>
</protein>
<dbReference type="Proteomes" id="UP001054857">
    <property type="component" value="Unassembled WGS sequence"/>
</dbReference>
<evidence type="ECO:0000313" key="2">
    <source>
        <dbReference type="Proteomes" id="UP001054857"/>
    </source>
</evidence>
<dbReference type="AlphaFoldDB" id="A0AAD3HNJ9"/>
<gene>
    <name evidence="1" type="ORF">Agub_g8989</name>
</gene>
<dbReference type="EMBL" id="BMAR01000017">
    <property type="protein sequence ID" value="GFR47302.1"/>
    <property type="molecule type" value="Genomic_DNA"/>
</dbReference>
<proteinExistence type="predicted"/>
<evidence type="ECO:0000313" key="1">
    <source>
        <dbReference type="EMBL" id="GFR47302.1"/>
    </source>
</evidence>
<accession>A0AAD3HNJ9</accession>
<keyword evidence="2" id="KW-1185">Reference proteome</keyword>
<sequence length="121" mass="12590">FDQHYWAERLAYLDLSPPPLPRDVLFGSRAGRATQGQSSVTTAAAAAAAAGAPNDIRSSMEAPAGFSDPRVIAAASRALAAALKDALGPDKLRAARRMAQELAQEDGLEAASRALMRCLAA</sequence>